<evidence type="ECO:0000313" key="3">
    <source>
        <dbReference type="EMBL" id="MCZ0862305.1"/>
    </source>
</evidence>
<dbReference type="Gene3D" id="1.10.10.10">
    <property type="entry name" value="Winged helix-like DNA-binding domain superfamily/Winged helix DNA-binding domain"/>
    <property type="match status" value="2"/>
</dbReference>
<keyword evidence="1" id="KW-1133">Transmembrane helix</keyword>
<reference evidence="3" key="1">
    <citation type="submission" date="2022-12" db="EMBL/GenBank/DDBJ databases">
        <title>Isolation and characterisation of novel Methanocorpusculum spp. from native Australian herbivores indicates the genus is ancestrally host-associated.</title>
        <authorList>
            <person name="Volmer J.G."/>
            <person name="Soo R.M."/>
            <person name="Evans P.N."/>
            <person name="Hoedt E.C."/>
            <person name="Astorga Alsina A.L."/>
            <person name="Woodcroft B.J."/>
            <person name="Tyson G.W."/>
            <person name="Hugenholtz P."/>
            <person name="Morrison M."/>
        </authorList>
    </citation>
    <scope>NUCLEOTIDE SEQUENCE</scope>
    <source>
        <strain evidence="3">CW153</strain>
    </source>
</reference>
<dbReference type="Pfam" id="PF13412">
    <property type="entry name" value="HTH_24"/>
    <property type="match status" value="1"/>
</dbReference>
<keyword evidence="1" id="KW-0812">Transmembrane</keyword>
<dbReference type="CDD" id="cd00090">
    <property type="entry name" value="HTH_ARSR"/>
    <property type="match status" value="2"/>
</dbReference>
<evidence type="ECO:0000313" key="4">
    <source>
        <dbReference type="Proteomes" id="UP001141336"/>
    </source>
</evidence>
<sequence>MSENTNPAGIRAVLLLGSAVLLLLGIFGGWFFAGMEIAGVHSVGPYHIEPFAEDPHTLESGLGSTTPIIRFAPYATGISSQHTRQSIVLSVFSLVADTALREPVRFCTPILFALLGVILLLRFAPKEKPVSVVPQKILEYVAEHPAASLAEIVKSVGVSRGSVVHHLRKLLREQKVYKSSGSRRARYATKKDVLDSVSIQRERIGRDPTAEKILHYLAEKPGQSRKQIAEDLAISVSVVYWHLVRLEKMHLVLRTKSGRSFTYRLKEKEE</sequence>
<dbReference type="Proteomes" id="UP001141336">
    <property type="component" value="Unassembled WGS sequence"/>
</dbReference>
<keyword evidence="1" id="KW-0472">Membrane</keyword>
<evidence type="ECO:0000256" key="1">
    <source>
        <dbReference type="SAM" id="Phobius"/>
    </source>
</evidence>
<comment type="caution">
    <text evidence="3">The sequence shown here is derived from an EMBL/GenBank/DDBJ whole genome shotgun (WGS) entry which is preliminary data.</text>
</comment>
<gene>
    <name evidence="3" type="ORF">O0S09_03420</name>
</gene>
<evidence type="ECO:0000259" key="2">
    <source>
        <dbReference type="Pfam" id="PF09339"/>
    </source>
</evidence>
<organism evidence="3 4">
    <name type="scientific">Methanocorpusculum vombati</name>
    <dbReference type="NCBI Taxonomy" id="3002864"/>
    <lineage>
        <taxon>Archaea</taxon>
        <taxon>Methanobacteriati</taxon>
        <taxon>Methanobacteriota</taxon>
        <taxon>Stenosarchaea group</taxon>
        <taxon>Methanomicrobia</taxon>
        <taxon>Methanomicrobiales</taxon>
        <taxon>Methanocorpusculaceae</taxon>
        <taxon>Methanocorpusculum</taxon>
    </lineage>
</organism>
<feature type="transmembrane region" description="Helical" evidence="1">
    <location>
        <begin position="12"/>
        <end position="33"/>
    </location>
</feature>
<feature type="domain" description="HTH iclR-type" evidence="2">
    <location>
        <begin position="137"/>
        <end position="175"/>
    </location>
</feature>
<dbReference type="InterPro" id="IPR005471">
    <property type="entry name" value="Tscrpt_reg_IclR_N"/>
</dbReference>
<keyword evidence="4" id="KW-1185">Reference proteome</keyword>
<dbReference type="InterPro" id="IPR036390">
    <property type="entry name" value="WH_DNA-bd_sf"/>
</dbReference>
<dbReference type="Pfam" id="PF09339">
    <property type="entry name" value="HTH_IclR"/>
    <property type="match status" value="1"/>
</dbReference>
<dbReference type="RefSeq" id="WP_268922534.1">
    <property type="nucleotide sequence ID" value="NZ_JAPTGC010000003.1"/>
</dbReference>
<protein>
    <submittedName>
        <fullName evidence="3">Winged helix-turn-helix transcriptional regulator</fullName>
    </submittedName>
</protein>
<dbReference type="InterPro" id="IPR036388">
    <property type="entry name" value="WH-like_DNA-bd_sf"/>
</dbReference>
<accession>A0ABT4IMG7</accession>
<dbReference type="InterPro" id="IPR011991">
    <property type="entry name" value="ArsR-like_HTH"/>
</dbReference>
<dbReference type="SUPFAM" id="SSF46785">
    <property type="entry name" value="Winged helix' DNA-binding domain"/>
    <property type="match status" value="2"/>
</dbReference>
<name>A0ABT4IMG7_9EURY</name>
<dbReference type="PANTHER" id="PTHR36216">
    <property type="entry name" value="TRANSCRIPTIONAL REGULATOR, TRMB"/>
    <property type="match status" value="1"/>
</dbReference>
<proteinExistence type="predicted"/>
<dbReference type="EMBL" id="JAPTGC010000003">
    <property type="protein sequence ID" value="MCZ0862305.1"/>
    <property type="molecule type" value="Genomic_DNA"/>
</dbReference>
<dbReference type="PANTHER" id="PTHR36216:SF1">
    <property type="entry name" value="HTH ARSR-TYPE DOMAIN-CONTAINING PROTEIN"/>
    <property type="match status" value="1"/>
</dbReference>